<evidence type="ECO:0000313" key="1">
    <source>
        <dbReference type="EMBL" id="ROI93599.1"/>
    </source>
</evidence>
<reference evidence="1 2" key="1">
    <citation type="submission" date="2018-10" db="EMBL/GenBank/DDBJ databases">
        <title>Genome assembly for a Yunnan-Guizhou Plateau 3E fish, Anabarilius grahami (Regan), and its evolutionary and genetic applications.</title>
        <authorList>
            <person name="Jiang W."/>
        </authorList>
    </citation>
    <scope>NUCLEOTIDE SEQUENCE [LARGE SCALE GENOMIC DNA]</scope>
    <source>
        <strain evidence="1">AG-KIZ</strain>
        <tissue evidence="1">Muscle</tissue>
    </source>
</reference>
<dbReference type="Proteomes" id="UP000281406">
    <property type="component" value="Unassembled WGS sequence"/>
</dbReference>
<dbReference type="EMBL" id="RJVU01066372">
    <property type="protein sequence ID" value="ROI93599.1"/>
    <property type="molecule type" value="Genomic_DNA"/>
</dbReference>
<keyword evidence="2" id="KW-1185">Reference proteome</keyword>
<protein>
    <submittedName>
        <fullName evidence="1">Uncharacterized protein</fullName>
    </submittedName>
</protein>
<proteinExistence type="predicted"/>
<gene>
    <name evidence="1" type="ORF">DPX16_5365</name>
</gene>
<organism evidence="1 2">
    <name type="scientific">Anabarilius grahami</name>
    <name type="common">Kanglang fish</name>
    <name type="synonym">Barilius grahami</name>
    <dbReference type="NCBI Taxonomy" id="495550"/>
    <lineage>
        <taxon>Eukaryota</taxon>
        <taxon>Metazoa</taxon>
        <taxon>Chordata</taxon>
        <taxon>Craniata</taxon>
        <taxon>Vertebrata</taxon>
        <taxon>Euteleostomi</taxon>
        <taxon>Actinopterygii</taxon>
        <taxon>Neopterygii</taxon>
        <taxon>Teleostei</taxon>
        <taxon>Ostariophysi</taxon>
        <taxon>Cypriniformes</taxon>
        <taxon>Xenocyprididae</taxon>
        <taxon>Xenocypridinae</taxon>
        <taxon>Xenocypridinae incertae sedis</taxon>
        <taxon>Anabarilius</taxon>
    </lineage>
</organism>
<evidence type="ECO:0000313" key="2">
    <source>
        <dbReference type="Proteomes" id="UP000281406"/>
    </source>
</evidence>
<sequence length="198" mass="21479">MLGPFFLAVERPLGLGNGILIRALPTPCLQCVRLVPQPAGIPLSGATLRLPNIVFLLGRIQQSLRVLKDFAGTQKNYCASGNMKTIAGLVSMDGPRVALDRALPLLYPINGFVGFDVRKPEQDESRVPLPPVINAETEESGKNGLPSGCELIHTETFHLITVTCRYAGDESSWTSGTSFPEQTSLEEPKAHLSVLTWK</sequence>
<accession>A0A3N0XPT2</accession>
<comment type="caution">
    <text evidence="1">The sequence shown here is derived from an EMBL/GenBank/DDBJ whole genome shotgun (WGS) entry which is preliminary data.</text>
</comment>
<dbReference type="AlphaFoldDB" id="A0A3N0XPT2"/>
<name>A0A3N0XPT2_ANAGA</name>